<evidence type="ECO:0000313" key="2">
    <source>
        <dbReference type="Proteomes" id="UP000316508"/>
    </source>
</evidence>
<reference evidence="1 2" key="1">
    <citation type="submission" date="2019-07" db="EMBL/GenBank/DDBJ databases">
        <title>Bifidobacterium asteroides genomes.</title>
        <authorList>
            <person name="Zheng H."/>
        </authorList>
    </citation>
    <scope>NUCLEOTIDE SEQUENCE [LARGE SCALE GENOMIC DNA]</scope>
    <source>
        <strain evidence="1 2">W8102</strain>
    </source>
</reference>
<organism evidence="1 2">
    <name type="scientific">Bifidobacterium apousia</name>
    <dbReference type="NCBI Taxonomy" id="2750996"/>
    <lineage>
        <taxon>Bacteria</taxon>
        <taxon>Bacillati</taxon>
        <taxon>Actinomycetota</taxon>
        <taxon>Actinomycetes</taxon>
        <taxon>Bifidobacteriales</taxon>
        <taxon>Bifidobacteriaceae</taxon>
        <taxon>Bifidobacterium</taxon>
    </lineage>
</organism>
<comment type="caution">
    <text evidence="1">The sequence shown here is derived from an EMBL/GenBank/DDBJ whole genome shotgun (WGS) entry which is preliminary data.</text>
</comment>
<keyword evidence="2" id="KW-1185">Reference proteome</keyword>
<accession>A0A556R1S9</accession>
<dbReference type="RefSeq" id="WP_144085888.1">
    <property type="nucleotide sequence ID" value="NZ_VMHK01000005.1"/>
</dbReference>
<evidence type="ECO:0000313" key="1">
    <source>
        <dbReference type="EMBL" id="TSJ82849.1"/>
    </source>
</evidence>
<proteinExistence type="predicted"/>
<sequence>MAKQVTSENQKDIDAMIHAADRGELIHHTEAAIRRDPGAPLLTDEQAASLIAQSMAKLEKLEKQGAEERTA</sequence>
<dbReference type="Proteomes" id="UP000316508">
    <property type="component" value="Unassembled WGS sequence"/>
</dbReference>
<gene>
    <name evidence="1" type="ORF">FPK30_06995</name>
</gene>
<dbReference type="EMBL" id="VMHK01000005">
    <property type="protein sequence ID" value="TSJ82849.1"/>
    <property type="molecule type" value="Genomic_DNA"/>
</dbReference>
<name>A0A556R1S9_9BIFI</name>
<dbReference type="AlphaFoldDB" id="A0A556R1S9"/>
<protein>
    <submittedName>
        <fullName evidence="1">Uncharacterized protein</fullName>
    </submittedName>
</protein>